<evidence type="ECO:0000313" key="2">
    <source>
        <dbReference type="Proteomes" id="UP001567538"/>
    </source>
</evidence>
<dbReference type="EMBL" id="JBEAFC010000007">
    <property type="protein sequence ID" value="KAL1548828.1"/>
    <property type="molecule type" value="Genomic_DNA"/>
</dbReference>
<keyword evidence="2" id="KW-1185">Reference proteome</keyword>
<comment type="caution">
    <text evidence="1">The sequence shown here is derived from an EMBL/GenBank/DDBJ whole genome shotgun (WGS) entry which is preliminary data.</text>
</comment>
<gene>
    <name evidence="1" type="ORF">AAHA92_17012</name>
</gene>
<reference evidence="1 2" key="1">
    <citation type="submission" date="2024-06" db="EMBL/GenBank/DDBJ databases">
        <title>A chromosome level genome sequence of Diviner's sage (Salvia divinorum).</title>
        <authorList>
            <person name="Ford S.A."/>
            <person name="Ro D.-K."/>
            <person name="Ness R.W."/>
            <person name="Phillips M.A."/>
        </authorList>
    </citation>
    <scope>NUCLEOTIDE SEQUENCE [LARGE SCALE GENOMIC DNA]</scope>
    <source>
        <strain evidence="1">SAF-2024a</strain>
        <tissue evidence="1">Leaf</tissue>
    </source>
</reference>
<dbReference type="Proteomes" id="UP001567538">
    <property type="component" value="Unassembled WGS sequence"/>
</dbReference>
<dbReference type="AlphaFoldDB" id="A0ABD1H0L0"/>
<protein>
    <submittedName>
        <fullName evidence="1">Uncharacterized protein</fullName>
    </submittedName>
</protein>
<sequence>MLIDYIHKHRRCTLRNTASVTVISSGSRPLTVCNCRSRCTGGDLLVVVQVRQRFSNSCNLCICSDVGVFPLSASVAAAVILSVPLASSRSSLPCPVASPVRISAGGWYLIK</sequence>
<evidence type="ECO:0000313" key="1">
    <source>
        <dbReference type="EMBL" id="KAL1548828.1"/>
    </source>
</evidence>
<name>A0ABD1H0L0_SALDI</name>
<organism evidence="1 2">
    <name type="scientific">Salvia divinorum</name>
    <name type="common">Maria pastora</name>
    <name type="synonym">Diviner's sage</name>
    <dbReference type="NCBI Taxonomy" id="28513"/>
    <lineage>
        <taxon>Eukaryota</taxon>
        <taxon>Viridiplantae</taxon>
        <taxon>Streptophyta</taxon>
        <taxon>Embryophyta</taxon>
        <taxon>Tracheophyta</taxon>
        <taxon>Spermatophyta</taxon>
        <taxon>Magnoliopsida</taxon>
        <taxon>eudicotyledons</taxon>
        <taxon>Gunneridae</taxon>
        <taxon>Pentapetalae</taxon>
        <taxon>asterids</taxon>
        <taxon>lamiids</taxon>
        <taxon>Lamiales</taxon>
        <taxon>Lamiaceae</taxon>
        <taxon>Nepetoideae</taxon>
        <taxon>Mentheae</taxon>
        <taxon>Salviinae</taxon>
        <taxon>Salvia</taxon>
        <taxon>Salvia subgen. Calosphace</taxon>
    </lineage>
</organism>
<accession>A0ABD1H0L0</accession>
<proteinExistence type="predicted"/>